<evidence type="ECO:0000256" key="2">
    <source>
        <dbReference type="SAM" id="SignalP"/>
    </source>
</evidence>
<evidence type="ECO:0000313" key="5">
    <source>
        <dbReference type="RefSeq" id="XP_024940096.1"/>
    </source>
</evidence>
<evidence type="ECO:0000256" key="1">
    <source>
        <dbReference type="SAM" id="MobiDB-lite"/>
    </source>
</evidence>
<sequence>MRVLLYLAIIGFVLLKNMDEYAKGKIYGKRHIRRLLKAQTDAELKTLNALTPSGDSVTRDHSSDYRKADNNTEQHRHTVSEAHAETERCEPELGHTLQDIDEHIEQAIDETVSNSDCESINSSLRSDCFRKSSDGNSSNCNYEIDNTEAIYVITELSPTEKTERFKHEIRSWALTFDISHGALYHLMPILGRYSEHNFPVDPRTLLETPRSTNIVTLSNGNYCHCYFEDILKRILVDVKRCTSNEIEQLDLLVGIDGLPISDSSSSCLWPILCSENITKKVHVIGIFHGYSKPREANEFLQMFVDDITHFINHGINDESRIVRVHLHGLFCDTPAKSFVLSVKRHAGYYSCTRCTINGEYVENTACFPTKRIQSNLRTDDEFARGMYKNNYQLGNTILKDIPNFGCVFSVPNDYMHVICLGVTKKLIYLLLKRVHNRGLSNKIEEAFTHFLPQVRKTLPIDFDRKPRALKDFQHWKSKEFEMFLLYLAPRALYKTVSHDVYDNFMTLHVAVTLLTRADLASNRDCVDYAEKLLVHFTQNFEKIYVCHLFLIMTNITIHCRNIS</sequence>
<dbReference type="RefSeq" id="XP_024940095.1">
    <property type="nucleotide sequence ID" value="XM_025084327.1"/>
</dbReference>
<feature type="signal peptide" evidence="2">
    <location>
        <begin position="1"/>
        <end position="15"/>
    </location>
</feature>
<keyword evidence="3" id="KW-1185">Reference proteome</keyword>
<dbReference type="AlphaFoldDB" id="A0AAJ7RGQ9"/>
<dbReference type="GeneID" id="107267125"/>
<reference evidence="4 5" key="1">
    <citation type="submission" date="2025-04" db="UniProtKB">
        <authorList>
            <consortium name="RefSeq"/>
        </authorList>
    </citation>
    <scope>IDENTIFICATION</scope>
</reference>
<evidence type="ECO:0000313" key="4">
    <source>
        <dbReference type="RefSeq" id="XP_024940095.1"/>
    </source>
</evidence>
<name>A0AAJ7RGQ9_CEPCN</name>
<feature type="region of interest" description="Disordered" evidence="1">
    <location>
        <begin position="50"/>
        <end position="89"/>
    </location>
</feature>
<keyword evidence="2" id="KW-0732">Signal</keyword>
<accession>A0AAJ7RGQ9</accession>
<dbReference type="PANTHER" id="PTHR33053:SF24">
    <property type="entry name" value="TRANSPOSASE DOMAIN-CONTAINING PROTEIN"/>
    <property type="match status" value="1"/>
</dbReference>
<dbReference type="KEGG" id="ccin:107267125"/>
<organism evidence="3 5">
    <name type="scientific">Cephus cinctus</name>
    <name type="common">Wheat stem sawfly</name>
    <dbReference type="NCBI Taxonomy" id="211228"/>
    <lineage>
        <taxon>Eukaryota</taxon>
        <taxon>Metazoa</taxon>
        <taxon>Ecdysozoa</taxon>
        <taxon>Arthropoda</taxon>
        <taxon>Hexapoda</taxon>
        <taxon>Insecta</taxon>
        <taxon>Pterygota</taxon>
        <taxon>Neoptera</taxon>
        <taxon>Endopterygota</taxon>
        <taxon>Hymenoptera</taxon>
        <taxon>Cephoidea</taxon>
        <taxon>Cephidae</taxon>
        <taxon>Cephus</taxon>
    </lineage>
</organism>
<dbReference type="RefSeq" id="XP_024940096.1">
    <property type="nucleotide sequence ID" value="XM_025084328.1"/>
</dbReference>
<feature type="chain" id="PRO_5044709120" evidence="2">
    <location>
        <begin position="16"/>
        <end position="563"/>
    </location>
</feature>
<feature type="compositionally biased region" description="Basic and acidic residues" evidence="1">
    <location>
        <begin position="57"/>
        <end position="89"/>
    </location>
</feature>
<proteinExistence type="predicted"/>
<gene>
    <name evidence="4 5" type="primary">LOC107267125</name>
</gene>
<dbReference type="Proteomes" id="UP000694920">
    <property type="component" value="Unplaced"/>
</dbReference>
<protein>
    <submittedName>
        <fullName evidence="4 5">Uncharacterized protein LOC107267125</fullName>
    </submittedName>
</protein>
<dbReference type="PANTHER" id="PTHR33053">
    <property type="entry name" value="PROTEIN, PUTATIVE-RELATED"/>
    <property type="match status" value="1"/>
</dbReference>
<evidence type="ECO:0000313" key="3">
    <source>
        <dbReference type="Proteomes" id="UP000694920"/>
    </source>
</evidence>